<dbReference type="PANTHER" id="PTHR36985:SF1">
    <property type="entry name" value="TRANSLOCATION AND ASSEMBLY MODULE SUBUNIT TAMB"/>
    <property type="match status" value="1"/>
</dbReference>
<dbReference type="eggNOG" id="COG2911">
    <property type="taxonomic scope" value="Bacteria"/>
</dbReference>
<dbReference type="Pfam" id="PF04357">
    <property type="entry name" value="TamB"/>
    <property type="match status" value="1"/>
</dbReference>
<keyword evidence="8" id="KW-1185">Reference proteome</keyword>
<keyword evidence="3 5" id="KW-1133">Transmembrane helix</keyword>
<feature type="transmembrane region" description="Helical" evidence="5">
    <location>
        <begin position="26"/>
        <end position="48"/>
    </location>
</feature>
<evidence type="ECO:0000256" key="4">
    <source>
        <dbReference type="ARBA" id="ARBA00023136"/>
    </source>
</evidence>
<organism evidence="7 8">
    <name type="scientific">Novosphingobium aromaticivorans (strain ATCC 700278 / DSM 12444 / CCUG 56034 / CIP 105152 / NBRC 16084 / F199)</name>
    <dbReference type="NCBI Taxonomy" id="279238"/>
    <lineage>
        <taxon>Bacteria</taxon>
        <taxon>Pseudomonadati</taxon>
        <taxon>Pseudomonadota</taxon>
        <taxon>Alphaproteobacteria</taxon>
        <taxon>Sphingomonadales</taxon>
        <taxon>Sphingomonadaceae</taxon>
        <taxon>Novosphingobium</taxon>
    </lineage>
</organism>
<dbReference type="STRING" id="279238.Saro_1103"/>
<dbReference type="InterPro" id="IPR007452">
    <property type="entry name" value="TamB_C"/>
</dbReference>
<proteinExistence type="predicted"/>
<dbReference type="EMBL" id="CP000248">
    <property type="protein sequence ID" value="ABD25548.1"/>
    <property type="molecule type" value="Genomic_DNA"/>
</dbReference>
<reference evidence="8" key="1">
    <citation type="submission" date="2006-01" db="EMBL/GenBank/DDBJ databases">
        <title>Complete sequence of Novosphingobium aromaticivorans DSM 12444.</title>
        <authorList>
            <consortium name="US DOE Joint Genome Institute"/>
            <person name="Copeland A."/>
            <person name="Lucas S."/>
            <person name="Lapidus A."/>
            <person name="Barry K."/>
            <person name="Detter J.C."/>
            <person name="Glavina T."/>
            <person name="Hammon N."/>
            <person name="Israni S."/>
            <person name="Pitluck S."/>
            <person name="Chain P."/>
            <person name="Malfatti S."/>
            <person name="Shin M."/>
            <person name="Vergez L."/>
            <person name="Schmutz J."/>
            <person name="Larimer F."/>
            <person name="Land M."/>
            <person name="Kyrpides N."/>
            <person name="Ivanova N."/>
            <person name="Fredrickson J."/>
            <person name="Balkwill D."/>
            <person name="Romine M.F."/>
            <person name="Richardson P."/>
        </authorList>
    </citation>
    <scope>NUCLEOTIDE SEQUENCE [LARGE SCALE GENOMIC DNA]</scope>
    <source>
        <strain evidence="8">ATCC 700278 / DSM 12444 / CCUG 56034 / CIP 105152 / NBRC 16084 / F199</strain>
    </source>
</reference>
<dbReference type="KEGG" id="nar:Saro_1103"/>
<accession>Q2G9C5</accession>
<dbReference type="RefSeq" id="WP_011444762.1">
    <property type="nucleotide sequence ID" value="NC_007794.1"/>
</dbReference>
<dbReference type="HOGENOM" id="CLU_002202_0_0_5"/>
<evidence type="ECO:0000259" key="6">
    <source>
        <dbReference type="Pfam" id="PF04357"/>
    </source>
</evidence>
<dbReference type="GO" id="GO:0005886">
    <property type="term" value="C:plasma membrane"/>
    <property type="evidence" value="ECO:0007669"/>
    <property type="project" value="InterPro"/>
</dbReference>
<name>Q2G9C5_NOVAD</name>
<evidence type="ECO:0000313" key="8">
    <source>
        <dbReference type="Proteomes" id="UP000009134"/>
    </source>
</evidence>
<dbReference type="GO" id="GO:0009306">
    <property type="term" value="P:protein secretion"/>
    <property type="evidence" value="ECO:0007669"/>
    <property type="project" value="InterPro"/>
</dbReference>
<dbReference type="GO" id="GO:0097347">
    <property type="term" value="C:TAM protein secretion complex"/>
    <property type="evidence" value="ECO:0007669"/>
    <property type="project" value="TreeGrafter"/>
</dbReference>
<feature type="domain" description="Translocation and assembly module TamB C-terminal" evidence="6">
    <location>
        <begin position="1056"/>
        <end position="1392"/>
    </location>
</feature>
<sequence length="1398" mass="145913">MAEDAVLPDEPRRPERSRRSRIVRGIARRGAILLVATIAMILAALVVLDSSLGHRLVADRIAALAPGSGLRIEIGRIDGSIYGAAKLRDIRVSDPEGVFLTVPEAELDWRPLSWLKTGLDVRLLALHRGTLRRAPRLRPSEDTNQPILPDFDIRVDKLVVDNLTVSEALAGRKRRVDVVAKADIRGGHAIVNVNGVLGGKDRVVFVLDSEPDRDKFDLRLAYDAPSDGVIAAMMGAKKDVRARVFGRGGWSSWNGIAYATQDGQRLAAFQLEKHKGAYRLAGQAWPGDLLKGTSGRAVGPALSLLFDGTFADRVLDGRLRAAGAAFKLATDGGLDLGSNAANDLKVKARILRPELLLASPQLSGVALDATLDGALKELSIEHVVTVERMKLGTLDAQGLRTAGTATWDGARFTLPLAVTARRVVTGNALVDPRFAGGRLTGDLVFAGNRLTSENLSLALNGLGARLVLRGDIARGGYALAGPVAARGLAVPNLGTVDGNAKIVFKIGSGVPWTLQANVAGRMTRISNGTLQTLTGGGLRFAGGAALGERIPVTFRKTTINSNKLQMTLDGKVLPGGAASLTGSGRHTDYGAFTVEAAMTGSGPNAVLVFASPLPAAGLKDVRVALSPIAEGFRIETDGQSTFGPFNGALGLFMPQGGATRIDIERFRVWQTDVTGGLTLGNEGVAGQLALVGGGVNGTVALVPRDGGQGFDANLTARNARFGGTRPLSIGNAKVDATGLIKDGHSTIEGNVLAEGIGMGKIFIGRLAAAAYVQDGSGSVTASVSGRRGTRFALQGTAAFAPDQIVTFVSGEYAGRSVTMPRRAVLTREGPGWRLAPTQIGFGRGILIAEGHILGGPTQLRLLMSKMPLSAVDIVVADLGLGGIASGIVEYNNDGKGAPSGNAALIVKGLSRSGLVLTSRPVDLALVARLDPDALQTRAVIREGNEVRGRFQARIGGLPRGGGFVDRLQAGQLAGQLRYSGPADALWRLTGVEVFDLTGPLGARADISGSIGAPVLRGAVASKGMRVQSTLTGTDLRQVELAGTFTDSTLQLARFSGVTPNGGRVSGSGTIGLADLDQHGPSIDLKLSAQNAQLINRDDMAAAVTGPLRIVSSGVGGTIAGRVRIERARWALGRATAARELPNIATREINAPADAAPARTPAAPWRFLIDASGANLINVRGLGLDSEWGADIRLRGTTAAPQIFGTADLVRGGYEFAGKRFELTRGRIRFTGEVPVDPLLDIVAEGDANNISAKITITGTGNRPIIAFSSTPSLPEEELLSRILFGSSITQISAPEAVQLASALASLRGGGGLDPINKLRAAIGLDRLRIVGADPTVGSGTSIAVGKYIGRRFFVELVTDGGGYSATSVEFRITRWLALLATMSTIGDESINLKASKDY</sequence>
<keyword evidence="4 5" id="KW-0472">Membrane</keyword>
<evidence type="ECO:0000256" key="2">
    <source>
        <dbReference type="ARBA" id="ARBA00022692"/>
    </source>
</evidence>
<dbReference type="PANTHER" id="PTHR36985">
    <property type="entry name" value="TRANSLOCATION AND ASSEMBLY MODULE SUBUNIT TAMB"/>
    <property type="match status" value="1"/>
</dbReference>
<protein>
    <recommendedName>
        <fullName evidence="6">Translocation and assembly module TamB C-terminal domain-containing protein</fullName>
    </recommendedName>
</protein>
<dbReference type="Proteomes" id="UP000009134">
    <property type="component" value="Chromosome"/>
</dbReference>
<keyword evidence="2 5" id="KW-0812">Transmembrane</keyword>
<evidence type="ECO:0000256" key="5">
    <source>
        <dbReference type="SAM" id="Phobius"/>
    </source>
</evidence>
<gene>
    <name evidence="7" type="ordered locus">Saro_1103</name>
</gene>
<evidence type="ECO:0000256" key="1">
    <source>
        <dbReference type="ARBA" id="ARBA00004167"/>
    </source>
</evidence>
<evidence type="ECO:0000313" key="7">
    <source>
        <dbReference type="EMBL" id="ABD25548.1"/>
    </source>
</evidence>
<evidence type="ECO:0000256" key="3">
    <source>
        <dbReference type="ARBA" id="ARBA00022989"/>
    </source>
</evidence>
<comment type="subcellular location">
    <subcellularLocation>
        <location evidence="1">Membrane</location>
        <topology evidence="1">Single-pass membrane protein</topology>
    </subcellularLocation>
</comment>